<evidence type="ECO:0008006" key="3">
    <source>
        <dbReference type="Google" id="ProtNLM"/>
    </source>
</evidence>
<dbReference type="EMBL" id="JAVHNS010000013">
    <property type="protein sequence ID" value="KAK6337574.1"/>
    <property type="molecule type" value="Genomic_DNA"/>
</dbReference>
<dbReference type="Proteomes" id="UP001373714">
    <property type="component" value="Unassembled WGS sequence"/>
</dbReference>
<keyword evidence="2" id="KW-1185">Reference proteome</keyword>
<evidence type="ECO:0000313" key="1">
    <source>
        <dbReference type="EMBL" id="KAK6337574.1"/>
    </source>
</evidence>
<sequence>MVTLGTLPVDIKLLIMDECDPRTFLSLAEACCSFYRIHNTPHGARTTLTTLGHRMGRAGWFIYLLNKSRRRWNTWEALQRQGFAGATSAQMFQQTSVEDLVVGTLPISLDQRFPGNYNTAGESISILIRKLYSIVQTAEYFFRIYQQLLDRRSYLEAEKRRRNPVADVIPMIPGLDTRVHEEPACITVLSAMEQQEFEDTLYEYWISARLFRSHSCKSWSAKLKGPDSRWLDTCQSIFGDREAYDPERFRKIRAMREFIGQTVGRQLIVCDNWDFEEQARAGIEPKTNVLKEHIRAFIYIESLDVTNYSTATEDNMSSEYIRWIVKCLDLPGVQRVLRSGIQATCETLTLVRRHTKIRLYPYLPIDSFIGRLYVDLYEACSGKEDTFALETLYGGS</sequence>
<gene>
    <name evidence="1" type="ORF">TWF730_002969</name>
</gene>
<protein>
    <recommendedName>
        <fullName evidence="3">F-box domain-containing protein</fullName>
    </recommendedName>
</protein>
<comment type="caution">
    <text evidence="1">The sequence shown here is derived from an EMBL/GenBank/DDBJ whole genome shotgun (WGS) entry which is preliminary data.</text>
</comment>
<accession>A0AAV9UB67</accession>
<evidence type="ECO:0000313" key="2">
    <source>
        <dbReference type="Proteomes" id="UP001373714"/>
    </source>
</evidence>
<name>A0AAV9UB67_9PEZI</name>
<organism evidence="1 2">
    <name type="scientific">Orbilia blumenaviensis</name>
    <dbReference type="NCBI Taxonomy" id="1796055"/>
    <lineage>
        <taxon>Eukaryota</taxon>
        <taxon>Fungi</taxon>
        <taxon>Dikarya</taxon>
        <taxon>Ascomycota</taxon>
        <taxon>Pezizomycotina</taxon>
        <taxon>Orbiliomycetes</taxon>
        <taxon>Orbiliales</taxon>
        <taxon>Orbiliaceae</taxon>
        <taxon>Orbilia</taxon>
    </lineage>
</organism>
<proteinExistence type="predicted"/>
<reference evidence="1 2" key="1">
    <citation type="submission" date="2019-10" db="EMBL/GenBank/DDBJ databases">
        <authorList>
            <person name="Palmer J.M."/>
        </authorList>
    </citation>
    <scope>NUCLEOTIDE SEQUENCE [LARGE SCALE GENOMIC DNA]</scope>
    <source>
        <strain evidence="1 2">TWF730</strain>
    </source>
</reference>
<dbReference type="AlphaFoldDB" id="A0AAV9UB67"/>